<dbReference type="AlphaFoldDB" id="A0A5Q4VF89"/>
<organism evidence="3 4">
    <name type="scientific">Desulfobotulus mexicanus</name>
    <dbReference type="NCBI Taxonomy" id="2586642"/>
    <lineage>
        <taxon>Bacteria</taxon>
        <taxon>Pseudomonadati</taxon>
        <taxon>Thermodesulfobacteriota</taxon>
        <taxon>Desulfobacteria</taxon>
        <taxon>Desulfobacterales</taxon>
        <taxon>Desulfobacteraceae</taxon>
        <taxon>Desulfobotulus</taxon>
    </lineage>
</organism>
<gene>
    <name evidence="3" type="ORF">FIM25_06510</name>
</gene>
<accession>A0A5Q4VF89</accession>
<dbReference type="EMBL" id="VDMB01000006">
    <property type="protein sequence ID" value="TYT75047.1"/>
    <property type="molecule type" value="Genomic_DNA"/>
</dbReference>
<comment type="caution">
    <text evidence="3">The sequence shown here is derived from an EMBL/GenBank/DDBJ whole genome shotgun (WGS) entry which is preliminary data.</text>
</comment>
<evidence type="ECO:0000313" key="4">
    <source>
        <dbReference type="Proteomes" id="UP000321899"/>
    </source>
</evidence>
<dbReference type="RefSeq" id="WP_139447522.1">
    <property type="nucleotide sequence ID" value="NZ_VDMB01000006.1"/>
</dbReference>
<dbReference type="Proteomes" id="UP000321899">
    <property type="component" value="Unassembled WGS sequence"/>
</dbReference>
<protein>
    <submittedName>
        <fullName evidence="3">Polymer-forming cytoskeletal protein</fullName>
    </submittedName>
</protein>
<dbReference type="InterPro" id="IPR007607">
    <property type="entry name" value="BacA/B"/>
</dbReference>
<comment type="similarity">
    <text evidence="1">Belongs to the bactofilin family.</text>
</comment>
<sequence>MKEMWHRLFVKNMARDQKDGEGASSVSGALVPSLSAGNQRRIQVGKVKNLSIIDSDLRVEGVLNAKGRLVIKGMVKGTIAGASVVIAEEGRVYCDATVEELTIGGIFEGNIQARERVVILATGKCAGTVTCKDLVVESGGILNAEVTCTRERKDERGLLEEKPKENKHGKMQEDKPKEKDDKIRQVL</sequence>
<evidence type="ECO:0000256" key="2">
    <source>
        <dbReference type="SAM" id="MobiDB-lite"/>
    </source>
</evidence>
<evidence type="ECO:0000256" key="1">
    <source>
        <dbReference type="ARBA" id="ARBA00044755"/>
    </source>
</evidence>
<reference evidence="3 4" key="1">
    <citation type="submission" date="2019-06" db="EMBL/GenBank/DDBJ databases">
        <title>Desulfobotulus mexicanus sp. nov., a novel sulfate-reducing bacterium isolated from the sediment of an alkaline crater lake in Mexico.</title>
        <authorList>
            <person name="Hirschler-Rea A."/>
        </authorList>
    </citation>
    <scope>NUCLEOTIDE SEQUENCE [LARGE SCALE GENOMIC DNA]</scope>
    <source>
        <strain evidence="3 4">PAR22N</strain>
    </source>
</reference>
<dbReference type="OrthoDB" id="5421050at2"/>
<dbReference type="Pfam" id="PF04519">
    <property type="entry name" value="Bactofilin"/>
    <property type="match status" value="1"/>
</dbReference>
<name>A0A5Q4VF89_9BACT</name>
<dbReference type="PANTHER" id="PTHR35024:SF4">
    <property type="entry name" value="POLYMER-FORMING CYTOSKELETAL PROTEIN"/>
    <property type="match status" value="1"/>
</dbReference>
<keyword evidence="4" id="KW-1185">Reference proteome</keyword>
<dbReference type="PANTHER" id="PTHR35024">
    <property type="entry name" value="HYPOTHETICAL CYTOSOLIC PROTEIN"/>
    <property type="match status" value="1"/>
</dbReference>
<feature type="region of interest" description="Disordered" evidence="2">
    <location>
        <begin position="151"/>
        <end position="187"/>
    </location>
</feature>
<proteinExistence type="inferred from homology"/>
<evidence type="ECO:0000313" key="3">
    <source>
        <dbReference type="EMBL" id="TYT75047.1"/>
    </source>
</evidence>